<dbReference type="Pfam" id="PF00751">
    <property type="entry name" value="DM"/>
    <property type="match status" value="1"/>
</dbReference>
<dbReference type="SUPFAM" id="SSF82927">
    <property type="entry name" value="Cysteine-rich DNA binding domain, (DM domain)"/>
    <property type="match status" value="1"/>
</dbReference>
<dbReference type="InterPro" id="IPR036407">
    <property type="entry name" value="DM_DNA-bd_sf"/>
</dbReference>
<evidence type="ECO:0000256" key="5">
    <source>
        <dbReference type="PROSITE-ProRule" id="PRU00070"/>
    </source>
</evidence>
<dbReference type="InterPro" id="IPR001275">
    <property type="entry name" value="DM_DNA-bd"/>
</dbReference>
<feature type="DNA-binding region" description="DM" evidence="5">
    <location>
        <begin position="9"/>
        <end position="56"/>
    </location>
</feature>
<evidence type="ECO:0000256" key="6">
    <source>
        <dbReference type="SAM" id="MobiDB-lite"/>
    </source>
</evidence>
<accession>A0A9P0JAK7</accession>
<dbReference type="PROSITE" id="PS50809">
    <property type="entry name" value="DM_2"/>
    <property type="match status" value="1"/>
</dbReference>
<gene>
    <name evidence="8" type="ORF">CHIRRI_LOCUS13870</name>
</gene>
<dbReference type="AlphaFoldDB" id="A0A9P0JAK7"/>
<dbReference type="Gene3D" id="4.10.1040.10">
    <property type="entry name" value="DM DNA-binding domain"/>
    <property type="match status" value="1"/>
</dbReference>
<feature type="domain" description="DM" evidence="7">
    <location>
        <begin position="9"/>
        <end position="56"/>
    </location>
</feature>
<dbReference type="GO" id="GO:0043565">
    <property type="term" value="F:sequence-specific DNA binding"/>
    <property type="evidence" value="ECO:0007669"/>
    <property type="project" value="InterPro"/>
</dbReference>
<evidence type="ECO:0000256" key="3">
    <source>
        <dbReference type="ARBA" id="ARBA00023125"/>
    </source>
</evidence>
<protein>
    <recommendedName>
        <fullName evidence="7">DM domain-containing protein</fullName>
    </recommendedName>
</protein>
<evidence type="ECO:0000313" key="8">
    <source>
        <dbReference type="EMBL" id="CAH1734570.1"/>
    </source>
</evidence>
<reference evidence="8" key="2">
    <citation type="submission" date="2022-10" db="EMBL/GenBank/DDBJ databases">
        <authorList>
            <consortium name="ENA_rothamsted_submissions"/>
            <consortium name="culmorum"/>
            <person name="King R."/>
        </authorList>
    </citation>
    <scope>NUCLEOTIDE SEQUENCE</scope>
</reference>
<dbReference type="GO" id="GO:0046872">
    <property type="term" value="F:metal ion binding"/>
    <property type="evidence" value="ECO:0007669"/>
    <property type="project" value="UniProtKB-KW"/>
</dbReference>
<dbReference type="GO" id="GO:0005634">
    <property type="term" value="C:nucleus"/>
    <property type="evidence" value="ECO:0007669"/>
    <property type="project" value="UniProtKB-SubCell"/>
</dbReference>
<evidence type="ECO:0000256" key="2">
    <source>
        <dbReference type="ARBA" id="ARBA00022833"/>
    </source>
</evidence>
<keyword evidence="2 5" id="KW-0862">Zinc</keyword>
<keyword evidence="3 5" id="KW-0238">DNA-binding</keyword>
<dbReference type="PROSITE" id="PS40000">
    <property type="entry name" value="DM_1"/>
    <property type="match status" value="1"/>
</dbReference>
<name>A0A9P0JAK7_9DIPT</name>
<keyword evidence="9" id="KW-1185">Reference proteome</keyword>
<evidence type="ECO:0000256" key="4">
    <source>
        <dbReference type="ARBA" id="ARBA00023242"/>
    </source>
</evidence>
<dbReference type="EMBL" id="OU895880">
    <property type="protein sequence ID" value="CAH1734570.1"/>
    <property type="molecule type" value="Genomic_DNA"/>
</dbReference>
<dbReference type="Proteomes" id="UP001153620">
    <property type="component" value="Chromosome 4"/>
</dbReference>
<reference evidence="8" key="1">
    <citation type="submission" date="2022-01" db="EMBL/GenBank/DDBJ databases">
        <authorList>
            <person name="King R."/>
        </authorList>
    </citation>
    <scope>NUCLEOTIDE SEQUENCE</scope>
</reference>
<feature type="region of interest" description="Disordered" evidence="6">
    <location>
        <begin position="262"/>
        <end position="285"/>
    </location>
</feature>
<comment type="subcellular location">
    <subcellularLocation>
        <location evidence="5">Nucleus</location>
    </subcellularLocation>
</comment>
<sequence>MPPRRMQLCTFCKKHAIRIGIKNHIRNCPYKTCRCKCCEETRICQRFNRANTKNSRKPVGERTLTLPPELIELLGFEKRILDVMKEIRGFCGRNDTKFGEVMFKWIEKGFEITNRMQMLNPTGHNNNDPNSIQKHSNIPSGLSIEPVMTINGYNGYHQSENCTFISQNGCVDENFYDHINGYEMKSYGYGVEQQMNRGRVPEMILNDASSSPKSEHYPQQDYSQSIAACAPLRCSTINGCHLDELKSFSDNFNVVDTNFKKQLPSSSSSSGSPRLPNFYQTFENK</sequence>
<dbReference type="GO" id="GO:0006355">
    <property type="term" value="P:regulation of DNA-templated transcription"/>
    <property type="evidence" value="ECO:0007669"/>
    <property type="project" value="InterPro"/>
</dbReference>
<evidence type="ECO:0000313" key="9">
    <source>
        <dbReference type="Proteomes" id="UP001153620"/>
    </source>
</evidence>
<evidence type="ECO:0000256" key="1">
    <source>
        <dbReference type="ARBA" id="ARBA00022723"/>
    </source>
</evidence>
<keyword evidence="1 5" id="KW-0479">Metal-binding</keyword>
<proteinExistence type="predicted"/>
<evidence type="ECO:0000259" key="7">
    <source>
        <dbReference type="PROSITE" id="PS50809"/>
    </source>
</evidence>
<organism evidence="8 9">
    <name type="scientific">Chironomus riparius</name>
    <dbReference type="NCBI Taxonomy" id="315576"/>
    <lineage>
        <taxon>Eukaryota</taxon>
        <taxon>Metazoa</taxon>
        <taxon>Ecdysozoa</taxon>
        <taxon>Arthropoda</taxon>
        <taxon>Hexapoda</taxon>
        <taxon>Insecta</taxon>
        <taxon>Pterygota</taxon>
        <taxon>Neoptera</taxon>
        <taxon>Endopterygota</taxon>
        <taxon>Diptera</taxon>
        <taxon>Nematocera</taxon>
        <taxon>Chironomoidea</taxon>
        <taxon>Chironomidae</taxon>
        <taxon>Chironominae</taxon>
        <taxon>Chironomus</taxon>
    </lineage>
</organism>
<keyword evidence="4 5" id="KW-0539">Nucleus</keyword>